<evidence type="ECO:0000256" key="2">
    <source>
        <dbReference type="ARBA" id="ARBA00022705"/>
    </source>
</evidence>
<sequence length="377" mass="40210">MDTKDLYNVLEVSKGASQDEIRRSYRRLARKYHPDANPGDQNAEERFKGIQQAYEVLSNPEKRREYDEGPRQFFGAGSAGQGTDGTAGGGDFKNFSDLSDLFGGFGNLGDVFGQATSARRQASPKGEDVTVSVKLKFKEALEGVTTRVGVPVEEACGDCGGNGAAPGTSPRACPQCGGRGTQSRDQGLFALSTACPLCGGRGSIVETPCPRCRGNGTTRGVKQVKVRIPAGARDGMKVRVPGRGAAGRNGGPAGDLFVVTRVEEHPVFKRRGDDFVVSVPVSFVEAALGAEIEAPKPGGGTVRLRLPAGTQNGKQFKVRGAGAPRTRRSGPERGDLIVRVGVVVPKKLRRREREILEALAEERDEDVRAELFKRVGS</sequence>
<feature type="binding site" evidence="11">
    <location>
        <position position="198"/>
    </location>
    <ligand>
        <name>Zn(2+)</name>
        <dbReference type="ChEBI" id="CHEBI:29105"/>
        <label>2</label>
    </ligand>
</feature>
<feature type="repeat" description="CXXCXGXG motif" evidence="11">
    <location>
        <begin position="173"/>
        <end position="180"/>
    </location>
</feature>
<feature type="binding site" evidence="11">
    <location>
        <position position="173"/>
    </location>
    <ligand>
        <name>Zn(2+)</name>
        <dbReference type="ChEBI" id="CHEBI:29105"/>
        <label>2</label>
    </ligand>
</feature>
<dbReference type="EMBL" id="CADCUZ010000101">
    <property type="protein sequence ID" value="CAA9423232.1"/>
    <property type="molecule type" value="Genomic_DNA"/>
</dbReference>
<dbReference type="AlphaFoldDB" id="A0A6J4PT86"/>
<dbReference type="GO" id="GO:0009408">
    <property type="term" value="P:response to heat"/>
    <property type="evidence" value="ECO:0007669"/>
    <property type="project" value="InterPro"/>
</dbReference>
<keyword evidence="5 11" id="KW-0863">Zinc-finger</keyword>
<dbReference type="SUPFAM" id="SSF49493">
    <property type="entry name" value="HSP40/DnaJ peptide-binding domain"/>
    <property type="match status" value="2"/>
</dbReference>
<evidence type="ECO:0000256" key="8">
    <source>
        <dbReference type="ARBA" id="ARBA00023186"/>
    </source>
</evidence>
<evidence type="ECO:0000256" key="11">
    <source>
        <dbReference type="HAMAP-Rule" id="MF_01152"/>
    </source>
</evidence>
<gene>
    <name evidence="11" type="primary">dnaJ</name>
    <name evidence="16" type="ORF">AVDCRST_MAG55-2135</name>
</gene>
<dbReference type="FunFam" id="2.60.260.20:FF:000005">
    <property type="entry name" value="Chaperone protein dnaJ 1, mitochondrial"/>
    <property type="match status" value="1"/>
</dbReference>
<dbReference type="Pfam" id="PF01556">
    <property type="entry name" value="DnaJ_C"/>
    <property type="match status" value="1"/>
</dbReference>
<feature type="zinc finger region" description="CR-type" evidence="12">
    <location>
        <begin position="143"/>
        <end position="221"/>
    </location>
</feature>
<evidence type="ECO:0000256" key="12">
    <source>
        <dbReference type="PROSITE-ProRule" id="PRU00546"/>
    </source>
</evidence>
<dbReference type="SUPFAM" id="SSF46565">
    <property type="entry name" value="Chaperone J-domain"/>
    <property type="match status" value="1"/>
</dbReference>
<dbReference type="PROSITE" id="PS50076">
    <property type="entry name" value="DNAJ_2"/>
    <property type="match status" value="1"/>
</dbReference>
<reference evidence="16" key="1">
    <citation type="submission" date="2020-02" db="EMBL/GenBank/DDBJ databases">
        <authorList>
            <person name="Meier V. D."/>
        </authorList>
    </citation>
    <scope>NUCLEOTIDE SEQUENCE</scope>
    <source>
        <strain evidence="16">AVDCRST_MAG55</strain>
    </source>
</reference>
<protein>
    <recommendedName>
        <fullName evidence="10 11">Chaperone protein DnaJ</fullName>
    </recommendedName>
</protein>
<organism evidence="16">
    <name type="scientific">uncultured Rubrobacteraceae bacterium</name>
    <dbReference type="NCBI Taxonomy" id="349277"/>
    <lineage>
        <taxon>Bacteria</taxon>
        <taxon>Bacillati</taxon>
        <taxon>Actinomycetota</taxon>
        <taxon>Rubrobacteria</taxon>
        <taxon>Rubrobacterales</taxon>
        <taxon>Rubrobacteraceae</taxon>
        <taxon>environmental samples</taxon>
    </lineage>
</organism>
<evidence type="ECO:0000256" key="3">
    <source>
        <dbReference type="ARBA" id="ARBA00022723"/>
    </source>
</evidence>
<dbReference type="GO" id="GO:0008270">
    <property type="term" value="F:zinc ion binding"/>
    <property type="evidence" value="ECO:0007669"/>
    <property type="project" value="UniProtKB-UniRule"/>
</dbReference>
<evidence type="ECO:0000256" key="9">
    <source>
        <dbReference type="ARBA" id="ARBA00061004"/>
    </source>
</evidence>
<feature type="binding site" evidence="11">
    <location>
        <position position="159"/>
    </location>
    <ligand>
        <name>Zn(2+)</name>
        <dbReference type="ChEBI" id="CHEBI:29105"/>
        <label>1</label>
    </ligand>
</feature>
<proteinExistence type="inferred from homology"/>
<feature type="binding site" evidence="11">
    <location>
        <position position="209"/>
    </location>
    <ligand>
        <name>Zn(2+)</name>
        <dbReference type="ChEBI" id="CHEBI:29105"/>
        <label>1</label>
    </ligand>
</feature>
<dbReference type="CDD" id="cd10719">
    <property type="entry name" value="DnaJ_zf"/>
    <property type="match status" value="1"/>
</dbReference>
<dbReference type="GO" id="GO:0006260">
    <property type="term" value="P:DNA replication"/>
    <property type="evidence" value="ECO:0007669"/>
    <property type="project" value="UniProtKB-KW"/>
</dbReference>
<comment type="subcellular location">
    <subcellularLocation>
        <location evidence="11">Cytoplasm</location>
    </subcellularLocation>
</comment>
<keyword evidence="4 11" id="KW-0677">Repeat</keyword>
<name>A0A6J4PT86_9ACTN</name>
<dbReference type="InterPro" id="IPR018253">
    <property type="entry name" value="DnaJ_domain_CS"/>
</dbReference>
<keyword evidence="2 11" id="KW-0235">DNA replication</keyword>
<dbReference type="FunFam" id="2.10.230.10:FF:000002">
    <property type="entry name" value="Molecular chaperone DnaJ"/>
    <property type="match status" value="1"/>
</dbReference>
<dbReference type="GO" id="GO:0005524">
    <property type="term" value="F:ATP binding"/>
    <property type="evidence" value="ECO:0007669"/>
    <property type="project" value="InterPro"/>
</dbReference>
<dbReference type="PROSITE" id="PS51188">
    <property type="entry name" value="ZF_CR"/>
    <property type="match status" value="1"/>
</dbReference>
<feature type="repeat" description="CXXCXGXG motif" evidence="11">
    <location>
        <begin position="195"/>
        <end position="202"/>
    </location>
</feature>
<comment type="similarity">
    <text evidence="9 11">Belongs to the DnaJ family.</text>
</comment>
<dbReference type="InterPro" id="IPR008971">
    <property type="entry name" value="HSP40/DnaJ_pept-bd"/>
</dbReference>
<dbReference type="GO" id="GO:0051082">
    <property type="term" value="F:unfolded protein binding"/>
    <property type="evidence" value="ECO:0007669"/>
    <property type="project" value="UniProtKB-UniRule"/>
</dbReference>
<evidence type="ECO:0000256" key="4">
    <source>
        <dbReference type="ARBA" id="ARBA00022737"/>
    </source>
</evidence>
<dbReference type="InterPro" id="IPR001623">
    <property type="entry name" value="DnaJ_domain"/>
</dbReference>
<evidence type="ECO:0000256" key="7">
    <source>
        <dbReference type="ARBA" id="ARBA00023016"/>
    </source>
</evidence>
<feature type="compositionally biased region" description="Basic and acidic residues" evidence="13">
    <location>
        <begin position="60"/>
        <end position="70"/>
    </location>
</feature>
<dbReference type="InterPro" id="IPR036410">
    <property type="entry name" value="HSP_DnaJ_Cys-rich_dom_sf"/>
</dbReference>
<dbReference type="Pfam" id="PF00226">
    <property type="entry name" value="DnaJ"/>
    <property type="match status" value="1"/>
</dbReference>
<keyword evidence="8 11" id="KW-0143">Chaperone</keyword>
<evidence type="ECO:0000256" key="13">
    <source>
        <dbReference type="SAM" id="MobiDB-lite"/>
    </source>
</evidence>
<dbReference type="Pfam" id="PF00684">
    <property type="entry name" value="DnaJ_CXXCXGXG"/>
    <property type="match status" value="1"/>
</dbReference>
<dbReference type="InterPro" id="IPR001305">
    <property type="entry name" value="HSP_DnaJ_Cys-rich_dom"/>
</dbReference>
<feature type="binding site" evidence="11">
    <location>
        <position position="176"/>
    </location>
    <ligand>
        <name>Zn(2+)</name>
        <dbReference type="ChEBI" id="CHEBI:29105"/>
        <label>2</label>
    </ligand>
</feature>
<dbReference type="InterPro" id="IPR036869">
    <property type="entry name" value="J_dom_sf"/>
</dbReference>
<accession>A0A6J4PT86</accession>
<dbReference type="PANTHER" id="PTHR43096:SF54">
    <property type="entry name" value="CHAPERONE PROTEIN DNAJ 1"/>
    <property type="match status" value="1"/>
</dbReference>
<evidence type="ECO:0000259" key="15">
    <source>
        <dbReference type="PROSITE" id="PS51188"/>
    </source>
</evidence>
<feature type="repeat" description="CXXCXGXG motif" evidence="11">
    <location>
        <begin position="156"/>
        <end position="163"/>
    </location>
</feature>
<dbReference type="SUPFAM" id="SSF57938">
    <property type="entry name" value="DnaJ/Hsp40 cysteine-rich domain"/>
    <property type="match status" value="1"/>
</dbReference>
<dbReference type="SMART" id="SM00271">
    <property type="entry name" value="DnaJ"/>
    <property type="match status" value="1"/>
</dbReference>
<feature type="domain" description="J" evidence="14">
    <location>
        <begin position="5"/>
        <end position="70"/>
    </location>
</feature>
<dbReference type="PROSITE" id="PS00636">
    <property type="entry name" value="DNAJ_1"/>
    <property type="match status" value="1"/>
</dbReference>
<feature type="region of interest" description="Disordered" evidence="13">
    <location>
        <begin position="59"/>
        <end position="90"/>
    </location>
</feature>
<comment type="function">
    <text evidence="11">Participates actively in the response to hyperosmotic and heat shock by preventing the aggregation of stress-denatured proteins and by disaggregating proteins, also in an autonomous, DnaK-independent fashion. Unfolded proteins bind initially to DnaJ; upon interaction with the DnaJ-bound protein, DnaK hydrolyzes its bound ATP, resulting in the formation of a stable complex. GrpE releases ADP from DnaK; ATP binding to DnaK triggers the release of the substrate protein, thus completing the reaction cycle. Several rounds of ATP-dependent interactions between DnaJ, DnaK and GrpE are required for fully efficient folding. Also involved, together with DnaK and GrpE, in the DNA replication of plasmids through activation of initiation proteins.</text>
</comment>
<dbReference type="GO" id="GO:0042026">
    <property type="term" value="P:protein refolding"/>
    <property type="evidence" value="ECO:0007669"/>
    <property type="project" value="TreeGrafter"/>
</dbReference>
<dbReference type="PANTHER" id="PTHR43096">
    <property type="entry name" value="DNAJ HOMOLOG 1, MITOCHONDRIAL-RELATED"/>
    <property type="match status" value="1"/>
</dbReference>
<evidence type="ECO:0000256" key="1">
    <source>
        <dbReference type="ARBA" id="ARBA00022490"/>
    </source>
</evidence>
<dbReference type="PRINTS" id="PR00625">
    <property type="entry name" value="JDOMAIN"/>
</dbReference>
<evidence type="ECO:0000256" key="6">
    <source>
        <dbReference type="ARBA" id="ARBA00022833"/>
    </source>
</evidence>
<dbReference type="GO" id="GO:0005737">
    <property type="term" value="C:cytoplasm"/>
    <property type="evidence" value="ECO:0007669"/>
    <property type="project" value="UniProtKB-SubCell"/>
</dbReference>
<keyword evidence="1 11" id="KW-0963">Cytoplasm</keyword>
<dbReference type="NCBIfam" id="TIGR02349">
    <property type="entry name" value="DnaJ_bact"/>
    <property type="match status" value="1"/>
</dbReference>
<feature type="domain" description="CR-type" evidence="15">
    <location>
        <begin position="143"/>
        <end position="221"/>
    </location>
</feature>
<evidence type="ECO:0000256" key="10">
    <source>
        <dbReference type="ARBA" id="ARBA00067609"/>
    </source>
</evidence>
<dbReference type="HAMAP" id="MF_01152">
    <property type="entry name" value="DnaJ"/>
    <property type="match status" value="1"/>
</dbReference>
<feature type="binding site" evidence="11">
    <location>
        <position position="195"/>
    </location>
    <ligand>
        <name>Zn(2+)</name>
        <dbReference type="ChEBI" id="CHEBI:29105"/>
        <label>2</label>
    </ligand>
</feature>
<comment type="domain">
    <text evidence="11">The J domain is necessary and sufficient to stimulate DnaK ATPase activity. Zinc center 1 plays an important role in the autonomous, DnaK-independent chaperone activity of DnaJ. Zinc center 2 is essential for interaction with DnaK and for DnaJ activity.</text>
</comment>
<dbReference type="InterPro" id="IPR002939">
    <property type="entry name" value="DnaJ_C"/>
</dbReference>
<dbReference type="InterPro" id="IPR012724">
    <property type="entry name" value="DnaJ"/>
</dbReference>
<dbReference type="NCBIfam" id="NF008035">
    <property type="entry name" value="PRK10767.1"/>
    <property type="match status" value="1"/>
</dbReference>
<dbReference type="CDD" id="cd10747">
    <property type="entry name" value="DnaJ_C"/>
    <property type="match status" value="1"/>
</dbReference>
<feature type="compositionally biased region" description="Gly residues" evidence="13">
    <location>
        <begin position="77"/>
        <end position="90"/>
    </location>
</feature>
<dbReference type="CDD" id="cd06257">
    <property type="entry name" value="DnaJ"/>
    <property type="match status" value="1"/>
</dbReference>
<dbReference type="Gene3D" id="1.10.287.110">
    <property type="entry name" value="DnaJ domain"/>
    <property type="match status" value="1"/>
</dbReference>
<feature type="repeat" description="CXXCXGXG motif" evidence="11">
    <location>
        <begin position="209"/>
        <end position="216"/>
    </location>
</feature>
<keyword evidence="7 11" id="KW-0346">Stress response</keyword>
<dbReference type="Gene3D" id="2.60.260.20">
    <property type="entry name" value="Urease metallochaperone UreE, N-terminal domain"/>
    <property type="match status" value="2"/>
</dbReference>
<feature type="binding site" evidence="11">
    <location>
        <position position="212"/>
    </location>
    <ligand>
        <name>Zn(2+)</name>
        <dbReference type="ChEBI" id="CHEBI:29105"/>
        <label>1</label>
    </ligand>
</feature>
<comment type="cofactor">
    <cofactor evidence="11">
        <name>Zn(2+)</name>
        <dbReference type="ChEBI" id="CHEBI:29105"/>
    </cofactor>
    <text evidence="11">Binds 2 Zn(2+) ions per monomer.</text>
</comment>
<feature type="binding site" evidence="11">
    <location>
        <position position="156"/>
    </location>
    <ligand>
        <name>Zn(2+)</name>
        <dbReference type="ChEBI" id="CHEBI:29105"/>
        <label>1</label>
    </ligand>
</feature>
<dbReference type="Gene3D" id="2.10.230.10">
    <property type="entry name" value="Heat shock protein DnaJ, cysteine-rich domain"/>
    <property type="match status" value="1"/>
</dbReference>
<keyword evidence="3 11" id="KW-0479">Metal-binding</keyword>
<dbReference type="GO" id="GO:0031072">
    <property type="term" value="F:heat shock protein binding"/>
    <property type="evidence" value="ECO:0007669"/>
    <property type="project" value="InterPro"/>
</dbReference>
<keyword evidence="6 11" id="KW-0862">Zinc</keyword>
<evidence type="ECO:0000313" key="16">
    <source>
        <dbReference type="EMBL" id="CAA9423232.1"/>
    </source>
</evidence>
<evidence type="ECO:0000259" key="14">
    <source>
        <dbReference type="PROSITE" id="PS50076"/>
    </source>
</evidence>
<evidence type="ECO:0000256" key="5">
    <source>
        <dbReference type="ARBA" id="ARBA00022771"/>
    </source>
</evidence>
<comment type="subunit">
    <text evidence="11">Homodimer.</text>
</comment>